<dbReference type="RefSeq" id="WP_057838780.1">
    <property type="nucleotide sequence ID" value="NZ_LLXZ01000176.1"/>
</dbReference>
<proteinExistence type="predicted"/>
<dbReference type="InterPro" id="IPR018759">
    <property type="entry name" value="BBP2_2"/>
</dbReference>
<reference evidence="3 4" key="1">
    <citation type="submission" date="2014-03" db="EMBL/GenBank/DDBJ databases">
        <title>Bradyrhizobium valentinum sp. nov., isolated from effective nodules of Lupinus mariae-josephae, a lupine endemic of basic-lime soils in Eastern Spain.</title>
        <authorList>
            <person name="Duran D."/>
            <person name="Rey L."/>
            <person name="Navarro A."/>
            <person name="Busquets A."/>
            <person name="Imperial J."/>
            <person name="Ruiz-Argueso T."/>
        </authorList>
    </citation>
    <scope>NUCLEOTIDE SEQUENCE [LARGE SCALE GENOMIC DNA]</scope>
    <source>
        <strain evidence="3 4">PAC68</strain>
    </source>
</reference>
<feature type="signal peptide" evidence="2">
    <location>
        <begin position="1"/>
        <end position="34"/>
    </location>
</feature>
<gene>
    <name evidence="3" type="ORF">CQ12_24515</name>
</gene>
<evidence type="ECO:0000256" key="1">
    <source>
        <dbReference type="SAM" id="MobiDB-lite"/>
    </source>
</evidence>
<dbReference type="SUPFAM" id="SSF56935">
    <property type="entry name" value="Porins"/>
    <property type="match status" value="1"/>
</dbReference>
<evidence type="ECO:0008006" key="5">
    <source>
        <dbReference type="Google" id="ProtNLM"/>
    </source>
</evidence>
<feature type="chain" id="PRO_5006442591" description="Outer membrane beta-barrel protein" evidence="2">
    <location>
        <begin position="35"/>
        <end position="456"/>
    </location>
</feature>
<keyword evidence="2" id="KW-0732">Signal</keyword>
<dbReference type="STRING" id="280332.CQ12_24515"/>
<evidence type="ECO:0000256" key="2">
    <source>
        <dbReference type="SAM" id="SignalP"/>
    </source>
</evidence>
<name>A0A0R3L285_9BRAD</name>
<dbReference type="Proteomes" id="UP000050863">
    <property type="component" value="Unassembled WGS sequence"/>
</dbReference>
<organism evidence="3 4">
    <name type="scientific">Bradyrhizobium jicamae</name>
    <dbReference type="NCBI Taxonomy" id="280332"/>
    <lineage>
        <taxon>Bacteria</taxon>
        <taxon>Pseudomonadati</taxon>
        <taxon>Pseudomonadota</taxon>
        <taxon>Alphaproteobacteria</taxon>
        <taxon>Hyphomicrobiales</taxon>
        <taxon>Nitrobacteraceae</taxon>
        <taxon>Bradyrhizobium</taxon>
    </lineage>
</organism>
<feature type="compositionally biased region" description="Basic and acidic residues" evidence="1">
    <location>
        <begin position="59"/>
        <end position="69"/>
    </location>
</feature>
<accession>A0A0R3L285</accession>
<sequence length="456" mass="50158">MRSIRLLDLNRISLLPAPAAAILLGLGSSANAQAIPWTSGEFASPWNATKIFEPSSLPDRTDPETREEIPPEDMPVKKRQQPGYEPVGIRSGSWMFNPSLTAGTFYDSNVFASNTNQRSDIAAVVEPTLRAHSLWGRHGVDLKLDAQQTNYSQNSSLNQTNGSLKGNGWLDITKDTMLLGSFQIAHLNEGVGTLTSPANAISPTPYNLMSGDVTLRKEFNRLTTSVGFRTDSYDYGSTRAQDGTVINQDSRDGQVYSLHSRIDYAISSTLGWFGGVEGNQRDIRGTPGHTLDSQGYRALSGITVGLSNLVTGEFGAGYVQQRFDDPSIGNIEGPSYRARLTWRPTRLLDVHFNAEQLVTQTTDTSATGVLANAVQLGLDYELRRNVIVSLAGGYENDKFFGQLRKDNVLTSDTRVKYLVNRFAAVSAYYRYTKRDSDVPVFTFDKHLVGMNVTAQF</sequence>
<dbReference type="Pfam" id="PF10082">
    <property type="entry name" value="BBP2_2"/>
    <property type="match status" value="1"/>
</dbReference>
<dbReference type="AlphaFoldDB" id="A0A0R3L285"/>
<comment type="caution">
    <text evidence="3">The sequence shown here is derived from an EMBL/GenBank/DDBJ whole genome shotgun (WGS) entry which is preliminary data.</text>
</comment>
<evidence type="ECO:0000313" key="3">
    <source>
        <dbReference type="EMBL" id="KRQ99932.1"/>
    </source>
</evidence>
<protein>
    <recommendedName>
        <fullName evidence="5">Outer membrane beta-barrel protein</fullName>
    </recommendedName>
</protein>
<keyword evidence="4" id="KW-1185">Reference proteome</keyword>
<evidence type="ECO:0000313" key="4">
    <source>
        <dbReference type="Proteomes" id="UP000050863"/>
    </source>
</evidence>
<feature type="region of interest" description="Disordered" evidence="1">
    <location>
        <begin position="53"/>
        <end position="83"/>
    </location>
</feature>
<dbReference type="EMBL" id="LLXZ01000176">
    <property type="protein sequence ID" value="KRQ99932.1"/>
    <property type="molecule type" value="Genomic_DNA"/>
</dbReference>